<accession>A0A1B8H6Z7</accession>
<reference evidence="2 3" key="1">
    <citation type="submission" date="2016-06" db="EMBL/GenBank/DDBJ databases">
        <authorList>
            <person name="Kjaerup R.B."/>
            <person name="Dalgaard T.S."/>
            <person name="Juul-Madsen H.R."/>
        </authorList>
    </citation>
    <scope>NUCLEOTIDE SEQUENCE [LARGE SCALE GENOMIC DNA]</scope>
    <source>
        <strain evidence="2 3">GCSL-Mp3</strain>
    </source>
</reference>
<feature type="compositionally biased region" description="Polar residues" evidence="1">
    <location>
        <begin position="249"/>
        <end position="261"/>
    </location>
</feature>
<protein>
    <submittedName>
        <fullName evidence="2">Uncharacterized protein</fullName>
    </submittedName>
</protein>
<name>A0A1B8H6Z7_9GAMM</name>
<evidence type="ECO:0000256" key="1">
    <source>
        <dbReference type="SAM" id="MobiDB-lite"/>
    </source>
</evidence>
<proteinExistence type="predicted"/>
<dbReference type="EMBL" id="LZEX01000034">
    <property type="protein sequence ID" value="OBU04841.1"/>
    <property type="molecule type" value="Genomic_DNA"/>
</dbReference>
<sequence>MPIVPTYNERQVSSSLLPSNGFSAQSSPEHFGAGLAQAGDQYINAFAEAKQRANVALSQDALLQIQEYADDQFHNPESGLYTKQGKNAVGQSDEVMTNISGKWNEMLMQLPEGSREDASKQYSVMVRQYHNQGRTYELKESQAFEVGRDKAIVASYAKSASDSFNDPRAFTSFMALGRHNIIESGRARGLSDEEISVRVNEFDNETAWTAAQNAMASDSIGALGAVGEPSDISGAMRVSGAPYDDRGSRNNNPGNIRISDNNWEGQVGDDGDFVQFATPEHGVRALGKNLITYRNKGVVTVNQIIGRWAPKKDGNDTDGYIKFVSEKMGVDPNVPIDVTDINTLRSITTAIMQQEGNHSISGEQVDTGLQAALGLTRLPEPDPSQYQSRGQTGKEVNAGGNAWWPMLTPVQQYQIRKQGEAAQNKHRQEYKNILDDRVKDAEAQAARGLVYNNPPSLNDLMYANGEYEGTKKYEQLQKTIAMGADIATVQYLSPNAQKSLLESKKPTGDYDASNNWKRYDTLVKAVDTVNNARKSDPIQFSIDREKLNQIDFSNTQSFTNSLKERSASVTDISNSYQTPLTVFSAQEEITLSQLMEKAPSSQKIEFLDAMRQGLKNNNSYTAALRQISKSDTSLAVAGMIMNKPSSITTEYNRMSSDVVMSPQQASELIVQGNAARRSAKDLVLPKDSEMKEEFADFVGDTFAGDIDGANGAYETSKDAYAGMMAKKGNLSGDYDESAWRQAINIATGGIYDYNGRGRVMLPWGMDSDTFNTKVRNQLMSMGQATGSYPIDAVGLQSFGDSQYLIKRGSGYLLDKSGSPVVIDLSQEKIRDIPL</sequence>
<evidence type="ECO:0000313" key="3">
    <source>
        <dbReference type="Proteomes" id="UP000092247"/>
    </source>
</evidence>
<gene>
    <name evidence="2" type="ORF">AYY17_08070</name>
</gene>
<evidence type="ECO:0000313" key="2">
    <source>
        <dbReference type="EMBL" id="OBU04841.1"/>
    </source>
</evidence>
<dbReference type="Proteomes" id="UP000092247">
    <property type="component" value="Unassembled WGS sequence"/>
</dbReference>
<feature type="region of interest" description="Disordered" evidence="1">
    <location>
        <begin position="240"/>
        <end position="261"/>
    </location>
</feature>
<comment type="caution">
    <text evidence="2">The sequence shown here is derived from an EMBL/GenBank/DDBJ whole genome shotgun (WGS) entry which is preliminary data.</text>
</comment>
<dbReference type="RefSeq" id="WP_067424746.1">
    <property type="nucleotide sequence ID" value="NZ_LZEX01000034.1"/>
</dbReference>
<dbReference type="AlphaFoldDB" id="A0A1B8H6Z7"/>
<organism evidence="2 3">
    <name type="scientific">Morganella psychrotolerans</name>
    <dbReference type="NCBI Taxonomy" id="368603"/>
    <lineage>
        <taxon>Bacteria</taxon>
        <taxon>Pseudomonadati</taxon>
        <taxon>Pseudomonadota</taxon>
        <taxon>Gammaproteobacteria</taxon>
        <taxon>Enterobacterales</taxon>
        <taxon>Morganellaceae</taxon>
        <taxon>Morganella</taxon>
    </lineage>
</organism>